<keyword evidence="5" id="KW-1185">Reference proteome</keyword>
<evidence type="ECO:0000256" key="2">
    <source>
        <dbReference type="ARBA" id="ARBA00022472"/>
    </source>
</evidence>
<dbReference type="FunFam" id="1.25.70.10:FF:000001">
    <property type="entry name" value="Mitochondrial transcription termination factor-like"/>
    <property type="match status" value="1"/>
</dbReference>
<evidence type="ECO:0000256" key="3">
    <source>
        <dbReference type="ARBA" id="ARBA00022946"/>
    </source>
</evidence>
<dbReference type="InterPro" id="IPR038538">
    <property type="entry name" value="MTERF_sf"/>
</dbReference>
<keyword evidence="2" id="KW-0805">Transcription regulation</keyword>
<sequence>MYNHHCRFLCRIHSSSRTITSHHHNLFNSFLQNPSSLSSLASVRFISSIDNTTKQPNEFTTDYLINSCGLSPESALKTSKYIALKPSNTKNPDSVLSLFKTYGFTLSHISKIVAIRPLLLLANPDKIVKPKLDFYSNIGISGSDLGKFLSRNHHFLVGSLQNKIIPFINFLRSILKSDSCIAKSLTLSRWGLIDAQSVIMERNISILRDHGVPEDNISKYVLMSSNKLCVNSDQFNKMILEVKNMGFISSSMMFLHGLSRLLETKKSTWDARVAVYRSFGWSEDEVILMFKKQPNIVRESVKKLNSALDFFLNNLKWTRIDVFKNPTLLSLSLEKRVIPRLCVLHILHSKYLISKNGMGKALRVSEDVFLKKYVIKHQSKLPELLELYKNKIGRQV</sequence>
<dbReference type="PANTHER" id="PTHR13068">
    <property type="entry name" value="CGI-12 PROTEIN-RELATED"/>
    <property type="match status" value="1"/>
</dbReference>
<comment type="similarity">
    <text evidence="1">Belongs to the mTERF family.</text>
</comment>
<evidence type="ECO:0000313" key="4">
    <source>
        <dbReference type="EMBL" id="KAF5181182.1"/>
    </source>
</evidence>
<evidence type="ECO:0000313" key="5">
    <source>
        <dbReference type="Proteomes" id="UP000554482"/>
    </source>
</evidence>
<protein>
    <submittedName>
        <fullName evidence="4">Mitochondrial transcription termination factor family protein</fullName>
    </submittedName>
</protein>
<dbReference type="InterPro" id="IPR003690">
    <property type="entry name" value="MTERF"/>
</dbReference>
<keyword evidence="2" id="KW-0806">Transcription termination</keyword>
<comment type="caution">
    <text evidence="4">The sequence shown here is derived from an EMBL/GenBank/DDBJ whole genome shotgun (WGS) entry which is preliminary data.</text>
</comment>
<dbReference type="Proteomes" id="UP000554482">
    <property type="component" value="Unassembled WGS sequence"/>
</dbReference>
<accession>A0A7J6V9X7</accession>
<dbReference type="PANTHER" id="PTHR13068:SF236">
    <property type="entry name" value="OS02G0749800 PROTEIN"/>
    <property type="match status" value="1"/>
</dbReference>
<dbReference type="Pfam" id="PF02536">
    <property type="entry name" value="mTERF"/>
    <property type="match status" value="2"/>
</dbReference>
<dbReference type="GO" id="GO:0006353">
    <property type="term" value="P:DNA-templated transcription termination"/>
    <property type="evidence" value="ECO:0007669"/>
    <property type="project" value="UniProtKB-KW"/>
</dbReference>
<keyword evidence="3" id="KW-0809">Transit peptide</keyword>
<dbReference type="AlphaFoldDB" id="A0A7J6V9X7"/>
<reference evidence="4 5" key="1">
    <citation type="submission" date="2020-06" db="EMBL/GenBank/DDBJ databases">
        <title>Transcriptomic and genomic resources for Thalictrum thalictroides and T. hernandezii: Facilitating candidate gene discovery in an emerging model plant lineage.</title>
        <authorList>
            <person name="Arias T."/>
            <person name="Riano-Pachon D.M."/>
            <person name="Di Stilio V.S."/>
        </authorList>
    </citation>
    <scope>NUCLEOTIDE SEQUENCE [LARGE SCALE GENOMIC DNA]</scope>
    <source>
        <strain evidence="5">cv. WT478/WT964</strain>
        <tissue evidence="4">Leaves</tissue>
    </source>
</reference>
<dbReference type="SMART" id="SM00733">
    <property type="entry name" value="Mterf"/>
    <property type="match status" value="6"/>
</dbReference>
<keyword evidence="2" id="KW-0804">Transcription</keyword>
<dbReference type="OrthoDB" id="637682at2759"/>
<gene>
    <name evidence="4" type="ORF">FRX31_029226</name>
</gene>
<name>A0A7J6V9X7_THATH</name>
<proteinExistence type="inferred from homology"/>
<organism evidence="4 5">
    <name type="scientific">Thalictrum thalictroides</name>
    <name type="common">Rue-anemone</name>
    <name type="synonym">Anemone thalictroides</name>
    <dbReference type="NCBI Taxonomy" id="46969"/>
    <lineage>
        <taxon>Eukaryota</taxon>
        <taxon>Viridiplantae</taxon>
        <taxon>Streptophyta</taxon>
        <taxon>Embryophyta</taxon>
        <taxon>Tracheophyta</taxon>
        <taxon>Spermatophyta</taxon>
        <taxon>Magnoliopsida</taxon>
        <taxon>Ranunculales</taxon>
        <taxon>Ranunculaceae</taxon>
        <taxon>Thalictroideae</taxon>
        <taxon>Thalictrum</taxon>
    </lineage>
</organism>
<evidence type="ECO:0000256" key="1">
    <source>
        <dbReference type="ARBA" id="ARBA00007692"/>
    </source>
</evidence>
<dbReference type="GO" id="GO:0003676">
    <property type="term" value="F:nucleic acid binding"/>
    <property type="evidence" value="ECO:0007669"/>
    <property type="project" value="InterPro"/>
</dbReference>
<dbReference type="EMBL" id="JABWDY010036473">
    <property type="protein sequence ID" value="KAF5181182.1"/>
    <property type="molecule type" value="Genomic_DNA"/>
</dbReference>
<dbReference type="Gene3D" id="1.25.70.10">
    <property type="entry name" value="Transcription termination factor 3, mitochondrial"/>
    <property type="match status" value="1"/>
</dbReference>